<evidence type="ECO:0000313" key="3">
    <source>
        <dbReference type="Proteomes" id="UP000663297"/>
    </source>
</evidence>
<evidence type="ECO:0000256" key="1">
    <source>
        <dbReference type="SAM" id="MobiDB-lite"/>
    </source>
</evidence>
<proteinExistence type="predicted"/>
<feature type="compositionally biased region" description="Polar residues" evidence="1">
    <location>
        <begin position="1"/>
        <end position="10"/>
    </location>
</feature>
<feature type="compositionally biased region" description="Basic residues" evidence="1">
    <location>
        <begin position="40"/>
        <end position="64"/>
    </location>
</feature>
<protein>
    <submittedName>
        <fullName evidence="2">Uncharacterized protein</fullName>
    </submittedName>
</protein>
<name>A0A7S8D073_FUSCU</name>
<dbReference type="EMBL" id="CP064747">
    <property type="protein sequence ID" value="QPC59578.1"/>
    <property type="molecule type" value="Genomic_DNA"/>
</dbReference>
<dbReference type="AlphaFoldDB" id="A0A7S8D073"/>
<accession>A0A7S8D073</accession>
<feature type="compositionally biased region" description="Basic and acidic residues" evidence="1">
    <location>
        <begin position="92"/>
        <end position="103"/>
    </location>
</feature>
<evidence type="ECO:0000313" key="2">
    <source>
        <dbReference type="EMBL" id="QPC59578.1"/>
    </source>
</evidence>
<gene>
    <name evidence="2" type="ORF">HYE67_001809</name>
</gene>
<organism evidence="2 3">
    <name type="scientific">Fusarium culmorum</name>
    <dbReference type="NCBI Taxonomy" id="5516"/>
    <lineage>
        <taxon>Eukaryota</taxon>
        <taxon>Fungi</taxon>
        <taxon>Dikarya</taxon>
        <taxon>Ascomycota</taxon>
        <taxon>Pezizomycotina</taxon>
        <taxon>Sordariomycetes</taxon>
        <taxon>Hypocreomycetidae</taxon>
        <taxon>Hypocreales</taxon>
        <taxon>Nectriaceae</taxon>
        <taxon>Fusarium</taxon>
    </lineage>
</organism>
<feature type="compositionally biased region" description="Basic and acidic residues" evidence="1">
    <location>
        <begin position="510"/>
        <end position="522"/>
    </location>
</feature>
<feature type="region of interest" description="Disordered" evidence="1">
    <location>
        <begin position="441"/>
        <end position="475"/>
    </location>
</feature>
<feature type="region of interest" description="Disordered" evidence="1">
    <location>
        <begin position="261"/>
        <end position="290"/>
    </location>
</feature>
<feature type="compositionally biased region" description="Basic and acidic residues" evidence="1">
    <location>
        <begin position="261"/>
        <end position="273"/>
    </location>
</feature>
<feature type="compositionally biased region" description="Pro residues" evidence="1">
    <location>
        <begin position="175"/>
        <end position="185"/>
    </location>
</feature>
<feature type="compositionally biased region" description="Low complexity" evidence="1">
    <location>
        <begin position="119"/>
        <end position="141"/>
    </location>
</feature>
<feature type="compositionally biased region" description="Basic and acidic residues" evidence="1">
    <location>
        <begin position="532"/>
        <end position="541"/>
    </location>
</feature>
<feature type="compositionally biased region" description="Acidic residues" evidence="1">
    <location>
        <begin position="551"/>
        <end position="565"/>
    </location>
</feature>
<feature type="region of interest" description="Disordered" evidence="1">
    <location>
        <begin position="1"/>
        <end position="246"/>
    </location>
</feature>
<reference evidence="2" key="1">
    <citation type="submission" date="2020-11" db="EMBL/GenBank/DDBJ databases">
        <title>The chromosome-scale genome resource for two endophytic Fusarium species: F. culmorum and F. pseudograminearum.</title>
        <authorList>
            <person name="Yuan Z."/>
        </authorList>
    </citation>
    <scope>NUCLEOTIDE SEQUENCE</scope>
    <source>
        <strain evidence="2">Class2-1B</strain>
    </source>
</reference>
<feature type="region of interest" description="Disordered" evidence="1">
    <location>
        <begin position="510"/>
        <end position="613"/>
    </location>
</feature>
<feature type="compositionally biased region" description="Pro residues" evidence="1">
    <location>
        <begin position="143"/>
        <end position="159"/>
    </location>
</feature>
<dbReference type="Proteomes" id="UP000663297">
    <property type="component" value="Chromosome 1"/>
</dbReference>
<sequence length="613" mass="70330">MASSTPQQSAGLGISQGGQSRPPGDDRAPYLEDYPDNQQRRKNSSRQRVPPRQHHRNPPRQRRVHSTDDYHVNYAADVQPSFLESPFAPVPRSDDRYRQHEPYQQDPSPWYPQPSPGEPSTYPANYSASYSYPSDPYSYFPGTSPPTMTPYPQPGPYSQPPMEFDQDYTTAVTYEPPPPPPPYPEYPTRTPRRPPPQPLAPRQPASSPEYVMRGAILEVPERPPKKRTSSRRKDDTSSSNDQRTLLVMGQVLDGLNGLQRQLEDRSSEVRSDPGRFLSTRRPRSVSTTSQYAMEETRSLDVERQERDHLVGIINRLLEDRERQGYRNPYLQSQRRDIAALIEDSIGLNENEMNRALIRHGDSKEIESKLDTILDLLVERRSNNGQTLRPILQRYHSQRQDHSVPRADQTVISISSSREPNLRRHVLQRRASVTQPVTRERQYVQHHTTHSSNQGRIRVRPSRAAEQAVEDSDGELEEDYDLFQGYETQDSPVQEDLRARRLGLARDMEYDNARSESVSEQRHGTNIRRVSRRLSEGGEQRMKPRYYATVETVDDDDDDDDDDGIEDQVPIPTRSSIARRPKVEQGDRKIPHVPDPPISIVGQRGGQRVRFDSA</sequence>
<feature type="compositionally biased region" description="Basic and acidic residues" evidence="1">
    <location>
        <begin position="580"/>
        <end position="591"/>
    </location>
</feature>